<accession>A0A516V2L8</accession>
<dbReference type="EMBL" id="CP041742">
    <property type="protein sequence ID" value="QDQ72757.1"/>
    <property type="molecule type" value="Genomic_DNA"/>
</dbReference>
<sequence length="135" mass="14667">MLWTLPNTALGLLAGAVGIAFGAHAHVRPRDLAVVFHQWPWGPGGALTLGNCILHTGDSLDTHCVTYAQRAGHGEEPPIVLADHERAHVYQYMALGPLFLPLYLVCGGVSVRNPFERAADRYAASGRGWWPWSNS</sequence>
<dbReference type="RefSeq" id="WP_143878272.1">
    <property type="nucleotide sequence ID" value="NZ_BAABLZ010000002.1"/>
</dbReference>
<dbReference type="OrthoDB" id="5959126at2"/>
<gene>
    <name evidence="1" type="ORF">FNZ56_02140</name>
</gene>
<dbReference type="AlphaFoldDB" id="A0A516V2L8"/>
<reference evidence="1 2" key="1">
    <citation type="submission" date="2019-07" db="EMBL/GenBank/DDBJ databases">
        <title>Lysobacter weifangensis sp. nov., isolated from bensulfuron-methyl contaminated farmland soil.</title>
        <authorList>
            <person name="Zhao H."/>
        </authorList>
    </citation>
    <scope>NUCLEOTIDE SEQUENCE [LARGE SCALE GENOMIC DNA]</scope>
    <source>
        <strain evidence="1 2">CC-Bw-6</strain>
    </source>
</reference>
<name>A0A516V2L8_9GAMM</name>
<evidence type="ECO:0008006" key="3">
    <source>
        <dbReference type="Google" id="ProtNLM"/>
    </source>
</evidence>
<protein>
    <recommendedName>
        <fullName evidence="3">DUF4157 domain-containing protein</fullName>
    </recommendedName>
</protein>
<evidence type="ECO:0000313" key="1">
    <source>
        <dbReference type="EMBL" id="QDQ72757.1"/>
    </source>
</evidence>
<evidence type="ECO:0000313" key="2">
    <source>
        <dbReference type="Proteomes" id="UP000315891"/>
    </source>
</evidence>
<organism evidence="1 2">
    <name type="scientific">Pseudoluteimonas lycopersici</name>
    <dbReference type="NCBI Taxonomy" id="1324796"/>
    <lineage>
        <taxon>Bacteria</taxon>
        <taxon>Pseudomonadati</taxon>
        <taxon>Pseudomonadota</taxon>
        <taxon>Gammaproteobacteria</taxon>
        <taxon>Lysobacterales</taxon>
        <taxon>Lysobacteraceae</taxon>
        <taxon>Pseudoluteimonas</taxon>
    </lineage>
</organism>
<dbReference type="Proteomes" id="UP000315891">
    <property type="component" value="Chromosome"/>
</dbReference>
<keyword evidence="2" id="KW-1185">Reference proteome</keyword>
<proteinExistence type="predicted"/>